<dbReference type="EMBL" id="KQ414699">
    <property type="protein sequence ID" value="KOC63468.1"/>
    <property type="molecule type" value="Genomic_DNA"/>
</dbReference>
<dbReference type="AlphaFoldDB" id="A0A0L7QXX5"/>
<protein>
    <submittedName>
        <fullName evidence="2">Uncharacterized protein</fullName>
    </submittedName>
</protein>
<evidence type="ECO:0000313" key="3">
    <source>
        <dbReference type="Proteomes" id="UP000053825"/>
    </source>
</evidence>
<sequence length="203" mass="23345">MPMRQKQINLSFGWNVSNSFVERTLEKSEEFRYFEIPWICRENNSEYPELLRRSESINRGIPVAFDGELPPRSPRARAVCACQCTASANLRCEREHRRERATTEGKRKDLGEGGEKLERRREKEDVKTNDIGRAPWRPGGGEGNRGQEPPRVSVFPKLSTNCPQDERQTSLMGRTNRHVDHSLRGRGQVTKHVGIPNAYTIQE</sequence>
<feature type="compositionally biased region" description="Basic and acidic residues" evidence="1">
    <location>
        <begin position="94"/>
        <end position="130"/>
    </location>
</feature>
<organism evidence="2 3">
    <name type="scientific">Habropoda laboriosa</name>
    <dbReference type="NCBI Taxonomy" id="597456"/>
    <lineage>
        <taxon>Eukaryota</taxon>
        <taxon>Metazoa</taxon>
        <taxon>Ecdysozoa</taxon>
        <taxon>Arthropoda</taxon>
        <taxon>Hexapoda</taxon>
        <taxon>Insecta</taxon>
        <taxon>Pterygota</taxon>
        <taxon>Neoptera</taxon>
        <taxon>Endopterygota</taxon>
        <taxon>Hymenoptera</taxon>
        <taxon>Apocrita</taxon>
        <taxon>Aculeata</taxon>
        <taxon>Apoidea</taxon>
        <taxon>Anthophila</taxon>
        <taxon>Apidae</taxon>
        <taxon>Habropoda</taxon>
    </lineage>
</organism>
<feature type="compositionally biased region" description="Polar residues" evidence="1">
    <location>
        <begin position="158"/>
        <end position="167"/>
    </location>
</feature>
<name>A0A0L7QXX5_9HYME</name>
<feature type="region of interest" description="Disordered" evidence="1">
    <location>
        <begin position="94"/>
        <end position="167"/>
    </location>
</feature>
<accession>A0A0L7QXX5</accession>
<reference evidence="2 3" key="1">
    <citation type="submission" date="2015-07" db="EMBL/GenBank/DDBJ databases">
        <title>The genome of Habropoda laboriosa.</title>
        <authorList>
            <person name="Pan H."/>
            <person name="Kapheim K."/>
        </authorList>
    </citation>
    <scope>NUCLEOTIDE SEQUENCE [LARGE SCALE GENOMIC DNA]</scope>
    <source>
        <strain evidence="2">0110345459</strain>
    </source>
</reference>
<evidence type="ECO:0000256" key="1">
    <source>
        <dbReference type="SAM" id="MobiDB-lite"/>
    </source>
</evidence>
<gene>
    <name evidence="2" type="ORF">WH47_01958</name>
</gene>
<proteinExistence type="predicted"/>
<keyword evidence="3" id="KW-1185">Reference proteome</keyword>
<dbReference type="Proteomes" id="UP000053825">
    <property type="component" value="Unassembled WGS sequence"/>
</dbReference>
<evidence type="ECO:0000313" key="2">
    <source>
        <dbReference type="EMBL" id="KOC63468.1"/>
    </source>
</evidence>